<evidence type="ECO:0000256" key="12">
    <source>
        <dbReference type="SAM" id="MobiDB-lite"/>
    </source>
</evidence>
<keyword evidence="3" id="KW-0820">tRNA-binding</keyword>
<dbReference type="SMART" id="SM00382">
    <property type="entry name" value="AAA"/>
    <property type="match status" value="2"/>
</dbReference>
<evidence type="ECO:0000256" key="5">
    <source>
        <dbReference type="ARBA" id="ARBA00022737"/>
    </source>
</evidence>
<dbReference type="InterPro" id="IPR051309">
    <property type="entry name" value="ABCF_ATPase"/>
</dbReference>
<dbReference type="AlphaFoldDB" id="A0A1H3DT17"/>
<keyword evidence="7" id="KW-0378">Hydrolase</keyword>
<evidence type="ECO:0000256" key="7">
    <source>
        <dbReference type="ARBA" id="ARBA00022801"/>
    </source>
</evidence>
<dbReference type="GO" id="GO:0006412">
    <property type="term" value="P:translation"/>
    <property type="evidence" value="ECO:0007669"/>
    <property type="project" value="UniProtKB-KW"/>
</dbReference>
<dbReference type="CDD" id="cd03221">
    <property type="entry name" value="ABCF_EF-3"/>
    <property type="match status" value="2"/>
</dbReference>
<evidence type="ECO:0000256" key="2">
    <source>
        <dbReference type="ARBA" id="ARBA00022490"/>
    </source>
</evidence>
<evidence type="ECO:0000259" key="13">
    <source>
        <dbReference type="PROSITE" id="PS50893"/>
    </source>
</evidence>
<dbReference type="Gene3D" id="1.10.287.380">
    <property type="entry name" value="Valyl-tRNA synthetase, C-terminal domain"/>
    <property type="match status" value="1"/>
</dbReference>
<dbReference type="GO" id="GO:0003677">
    <property type="term" value="F:DNA binding"/>
    <property type="evidence" value="ECO:0007669"/>
    <property type="project" value="InterPro"/>
</dbReference>
<dbReference type="PROSITE" id="PS00211">
    <property type="entry name" value="ABC_TRANSPORTER_1"/>
    <property type="match status" value="1"/>
</dbReference>
<feature type="region of interest" description="Disordered" evidence="12">
    <location>
        <begin position="530"/>
        <end position="554"/>
    </location>
</feature>
<dbReference type="GO" id="GO:0000049">
    <property type="term" value="F:tRNA binding"/>
    <property type="evidence" value="ECO:0007669"/>
    <property type="project" value="UniProtKB-KW"/>
</dbReference>
<dbReference type="Pfam" id="PF00005">
    <property type="entry name" value="ABC_tran"/>
    <property type="match status" value="2"/>
</dbReference>
<evidence type="ECO:0000256" key="10">
    <source>
        <dbReference type="ARBA" id="ARBA00022884"/>
    </source>
</evidence>
<gene>
    <name evidence="14" type="ORF">SAMN04488579_10599</name>
</gene>
<keyword evidence="9" id="KW-0810">Translation regulation</keyword>
<keyword evidence="8 14" id="KW-0067">ATP-binding</keyword>
<sequence>MNILSIDNLKKSYGVKTLFENISFTIEDDDKTGVIGINGTGKSSMLRIIAGLDTPDVGDVTVFGSKRVEYLAQTPDLDPGITVLDQVFQANTPETNLVRDYEHATAALSLNPEDSLLQKRVLALGDQLDAQGLWNLESQIQTILTQLGISDFDKHIAELSGGQRKRVAMASVLLAPCDLLILDEPTNHLDNETIAWLETFLQNRKGALLMVTHDRYFLDRVVTKTLELDKGHLYEYSGNYSEFVEKKAERCAFESAMEKKRQNLYRRELAWMRRGARARTTKQKARIQRFEILEQSGINLSEDTLELDVAFTRLGRQVVELHHLTKSFAGVPVVSDFSAILGSDERIGIVGRNGRGKSTLLNLIAGQLTPDSGTVTLGETVKLGYFSQESEDMDINLRAIEYIREGAEMVETASGDTITAAQMMERFLFDRYAQWVRISEMSGGERRRLYLLRILMAAPNVLLLDEPTNDLDIDTLKVLENYLDGFKGSVLTVSHDRYFLDRVCDTIYGFEAQGKIIIQTGNYTDYAAKHTESQKSEPPTAAKISKPKAAPADKPRRLTYKEQQEYATMDGDMAAMESEIDAIDAELAIPTQDYSHLQELTEKKEALEEALLDKMEKKEWYDEIVAARKKQ</sequence>
<dbReference type="InterPro" id="IPR037118">
    <property type="entry name" value="Val-tRNA_synth_C_sf"/>
</dbReference>
<keyword evidence="11" id="KW-0648">Protein biosynthesis</keyword>
<feature type="compositionally biased region" description="Low complexity" evidence="12">
    <location>
        <begin position="538"/>
        <end position="550"/>
    </location>
</feature>
<dbReference type="SUPFAM" id="SSF52540">
    <property type="entry name" value="P-loop containing nucleoside triphosphate hydrolases"/>
    <property type="match status" value="2"/>
</dbReference>
<reference evidence="15" key="1">
    <citation type="submission" date="2016-10" db="EMBL/GenBank/DDBJ databases">
        <authorList>
            <person name="Varghese N."/>
            <person name="Submissions S."/>
        </authorList>
    </citation>
    <scope>NUCLEOTIDE SEQUENCE [LARGE SCALE GENOMIC DNA]</scope>
    <source>
        <strain evidence="15">VPI 5359</strain>
    </source>
</reference>
<dbReference type="InterPro" id="IPR027417">
    <property type="entry name" value="P-loop_NTPase"/>
</dbReference>
<organism evidence="14 15">
    <name type="scientific">Eubacterium barkeri</name>
    <name type="common">Clostridium barkeri</name>
    <dbReference type="NCBI Taxonomy" id="1528"/>
    <lineage>
        <taxon>Bacteria</taxon>
        <taxon>Bacillati</taxon>
        <taxon>Bacillota</taxon>
        <taxon>Clostridia</taxon>
        <taxon>Eubacteriales</taxon>
        <taxon>Eubacteriaceae</taxon>
        <taxon>Eubacterium</taxon>
    </lineage>
</organism>
<evidence type="ECO:0000256" key="3">
    <source>
        <dbReference type="ARBA" id="ARBA00022555"/>
    </source>
</evidence>
<dbReference type="InterPro" id="IPR003439">
    <property type="entry name" value="ABC_transporter-like_ATP-bd"/>
</dbReference>
<dbReference type="GO" id="GO:0019843">
    <property type="term" value="F:rRNA binding"/>
    <property type="evidence" value="ECO:0007669"/>
    <property type="project" value="UniProtKB-KW"/>
</dbReference>
<feature type="domain" description="ABC transporter" evidence="13">
    <location>
        <begin position="4"/>
        <end position="255"/>
    </location>
</feature>
<evidence type="ECO:0000256" key="4">
    <source>
        <dbReference type="ARBA" id="ARBA00022730"/>
    </source>
</evidence>
<comment type="similarity">
    <text evidence="1">Belongs to the ABC transporter superfamily. ABCF family. Translational throttle EttA subfamily.</text>
</comment>
<dbReference type="Pfam" id="PF16326">
    <property type="entry name" value="ABC_tran_CTD"/>
    <property type="match status" value="1"/>
</dbReference>
<protein>
    <submittedName>
        <fullName evidence="14">ATP-binding cassette, subfamily F, uup</fullName>
    </submittedName>
</protein>
<dbReference type="FunFam" id="3.40.50.300:FF:000183">
    <property type="entry name" value="ABC transporter ATP-binding protein yjjK"/>
    <property type="match status" value="1"/>
</dbReference>
<dbReference type="InterPro" id="IPR032781">
    <property type="entry name" value="ABC_tran_Xtn"/>
</dbReference>
<dbReference type="FunFam" id="3.40.50.300:FF:000011">
    <property type="entry name" value="Putative ABC transporter ATP-binding component"/>
    <property type="match status" value="1"/>
</dbReference>
<dbReference type="Proteomes" id="UP000199652">
    <property type="component" value="Unassembled WGS sequence"/>
</dbReference>
<dbReference type="Gene3D" id="3.40.50.300">
    <property type="entry name" value="P-loop containing nucleotide triphosphate hydrolases"/>
    <property type="match status" value="2"/>
</dbReference>
<feature type="domain" description="ABC transporter" evidence="13">
    <location>
        <begin position="319"/>
        <end position="546"/>
    </location>
</feature>
<dbReference type="InterPro" id="IPR003593">
    <property type="entry name" value="AAA+_ATPase"/>
</dbReference>
<evidence type="ECO:0000256" key="1">
    <source>
        <dbReference type="ARBA" id="ARBA00005868"/>
    </source>
</evidence>
<keyword evidence="15" id="KW-1185">Reference proteome</keyword>
<keyword evidence="10" id="KW-0694">RNA-binding</keyword>
<dbReference type="PANTHER" id="PTHR42855:SF1">
    <property type="entry name" value="ABC TRANSPORTER DOMAIN-CONTAINING PROTEIN"/>
    <property type="match status" value="1"/>
</dbReference>
<evidence type="ECO:0000256" key="8">
    <source>
        <dbReference type="ARBA" id="ARBA00022840"/>
    </source>
</evidence>
<evidence type="ECO:0000256" key="6">
    <source>
        <dbReference type="ARBA" id="ARBA00022741"/>
    </source>
</evidence>
<dbReference type="InterPro" id="IPR032524">
    <property type="entry name" value="ABC_tran_C"/>
</dbReference>
<dbReference type="Pfam" id="PF12848">
    <property type="entry name" value="ABC_tran_Xtn"/>
    <property type="match status" value="1"/>
</dbReference>
<dbReference type="GO" id="GO:0005524">
    <property type="term" value="F:ATP binding"/>
    <property type="evidence" value="ECO:0007669"/>
    <property type="project" value="UniProtKB-KW"/>
</dbReference>
<dbReference type="InterPro" id="IPR017871">
    <property type="entry name" value="ABC_transporter-like_CS"/>
</dbReference>
<name>A0A1H3DT17_EUBBA</name>
<dbReference type="PANTHER" id="PTHR42855">
    <property type="entry name" value="ABC TRANSPORTER ATP-BINDING SUBUNIT"/>
    <property type="match status" value="1"/>
</dbReference>
<accession>A0A1H3DT17</accession>
<proteinExistence type="inferred from homology"/>
<dbReference type="GO" id="GO:0016887">
    <property type="term" value="F:ATP hydrolysis activity"/>
    <property type="evidence" value="ECO:0007669"/>
    <property type="project" value="InterPro"/>
</dbReference>
<dbReference type="RefSeq" id="WP_090244004.1">
    <property type="nucleotide sequence ID" value="NZ_FNOU01000005.1"/>
</dbReference>
<dbReference type="PROSITE" id="PS50893">
    <property type="entry name" value="ABC_TRANSPORTER_2"/>
    <property type="match status" value="2"/>
</dbReference>
<dbReference type="GO" id="GO:0006417">
    <property type="term" value="P:regulation of translation"/>
    <property type="evidence" value="ECO:0007669"/>
    <property type="project" value="UniProtKB-KW"/>
</dbReference>
<evidence type="ECO:0000256" key="9">
    <source>
        <dbReference type="ARBA" id="ARBA00022845"/>
    </source>
</evidence>
<evidence type="ECO:0000313" key="14">
    <source>
        <dbReference type="EMBL" id="SDX68779.1"/>
    </source>
</evidence>
<keyword evidence="2" id="KW-0963">Cytoplasm</keyword>
<keyword evidence="5" id="KW-0677">Repeat</keyword>
<dbReference type="OrthoDB" id="9801441at2"/>
<dbReference type="STRING" id="1528.SAMN04488579_10599"/>
<dbReference type="EMBL" id="FNOU01000005">
    <property type="protein sequence ID" value="SDX68779.1"/>
    <property type="molecule type" value="Genomic_DNA"/>
</dbReference>
<evidence type="ECO:0000256" key="11">
    <source>
        <dbReference type="ARBA" id="ARBA00022917"/>
    </source>
</evidence>
<keyword evidence="6" id="KW-0547">Nucleotide-binding</keyword>
<evidence type="ECO:0000313" key="15">
    <source>
        <dbReference type="Proteomes" id="UP000199652"/>
    </source>
</evidence>
<keyword evidence="4" id="KW-0699">rRNA-binding</keyword>